<sequence>MIVALQDGHIIIPSRFVVRTCLFSNCAYCGADLTIEKKKT</sequence>
<organism evidence="1">
    <name type="scientific">marine sediment metagenome</name>
    <dbReference type="NCBI Taxonomy" id="412755"/>
    <lineage>
        <taxon>unclassified sequences</taxon>
        <taxon>metagenomes</taxon>
        <taxon>ecological metagenomes</taxon>
    </lineage>
</organism>
<protein>
    <submittedName>
        <fullName evidence="1">Uncharacterized protein</fullName>
    </submittedName>
</protein>
<feature type="non-terminal residue" evidence="1">
    <location>
        <position position="40"/>
    </location>
</feature>
<comment type="caution">
    <text evidence="1">The sequence shown here is derived from an EMBL/GenBank/DDBJ whole genome shotgun (WGS) entry which is preliminary data.</text>
</comment>
<evidence type="ECO:0000313" key="1">
    <source>
        <dbReference type="EMBL" id="GAG83433.1"/>
    </source>
</evidence>
<reference evidence="1" key="1">
    <citation type="journal article" date="2014" name="Front. Microbiol.">
        <title>High frequency of phylogenetically diverse reductive dehalogenase-homologous genes in deep subseafloor sedimentary metagenomes.</title>
        <authorList>
            <person name="Kawai M."/>
            <person name="Futagami T."/>
            <person name="Toyoda A."/>
            <person name="Takaki Y."/>
            <person name="Nishi S."/>
            <person name="Hori S."/>
            <person name="Arai W."/>
            <person name="Tsubouchi T."/>
            <person name="Morono Y."/>
            <person name="Uchiyama I."/>
            <person name="Ito T."/>
            <person name="Fujiyama A."/>
            <person name="Inagaki F."/>
            <person name="Takami H."/>
        </authorList>
    </citation>
    <scope>NUCLEOTIDE SEQUENCE</scope>
    <source>
        <strain evidence="1">Expedition CK06-06</strain>
    </source>
</reference>
<dbReference type="EMBL" id="BART01013979">
    <property type="protein sequence ID" value="GAG83433.1"/>
    <property type="molecule type" value="Genomic_DNA"/>
</dbReference>
<proteinExistence type="predicted"/>
<dbReference type="AlphaFoldDB" id="X1BH36"/>
<name>X1BH36_9ZZZZ</name>
<gene>
    <name evidence="1" type="ORF">S01H4_28231</name>
</gene>
<accession>X1BH36</accession>